<reference evidence="7 8" key="1">
    <citation type="submission" date="2022-05" db="EMBL/GenBank/DDBJ databases">
        <authorList>
            <consortium name="Genoscope - CEA"/>
            <person name="William W."/>
        </authorList>
    </citation>
    <scope>NUCLEOTIDE SEQUENCE [LARGE SCALE GENOMIC DNA]</scope>
</reference>
<feature type="non-terminal residue" evidence="7">
    <location>
        <position position="152"/>
    </location>
</feature>
<evidence type="ECO:0000256" key="2">
    <source>
        <dbReference type="ARBA" id="ARBA00022679"/>
    </source>
</evidence>
<keyword evidence="4" id="KW-0418">Kinase</keyword>
<evidence type="ECO:0000259" key="6">
    <source>
        <dbReference type="PROSITE" id="PS51158"/>
    </source>
</evidence>
<dbReference type="Proteomes" id="UP001159427">
    <property type="component" value="Unassembled WGS sequence"/>
</dbReference>
<dbReference type="PANTHER" id="PTHR45992:SF2">
    <property type="entry name" value="EUKARYOTIC ELONGATION FACTOR 2 KINASE"/>
    <property type="match status" value="1"/>
</dbReference>
<keyword evidence="1" id="KW-0723">Serine/threonine-protein kinase</keyword>
<feature type="domain" description="Alpha-type protein kinase" evidence="6">
    <location>
        <begin position="1"/>
        <end position="152"/>
    </location>
</feature>
<keyword evidence="2" id="KW-0808">Transferase</keyword>
<dbReference type="InterPro" id="IPR051852">
    <property type="entry name" value="Alpha-type_PK"/>
</dbReference>
<dbReference type="InterPro" id="IPR004166">
    <property type="entry name" value="a-kinase_dom"/>
</dbReference>
<accession>A0ABN8QPC3</accession>
<evidence type="ECO:0000256" key="5">
    <source>
        <dbReference type="ARBA" id="ARBA00022840"/>
    </source>
</evidence>
<dbReference type="SMART" id="SM00811">
    <property type="entry name" value="Alpha_kinase"/>
    <property type="match status" value="1"/>
</dbReference>
<comment type="caution">
    <text evidence="7">The sequence shown here is derived from an EMBL/GenBank/DDBJ whole genome shotgun (WGS) entry which is preliminary data.</text>
</comment>
<evidence type="ECO:0000313" key="8">
    <source>
        <dbReference type="Proteomes" id="UP001159427"/>
    </source>
</evidence>
<evidence type="ECO:0000313" key="7">
    <source>
        <dbReference type="EMBL" id="CAH3166448.1"/>
    </source>
</evidence>
<keyword evidence="3" id="KW-0547">Nucleotide-binding</keyword>
<proteinExistence type="predicted"/>
<dbReference type="PANTHER" id="PTHR45992">
    <property type="entry name" value="EUKARYOTIC ELONGATION FACTOR 2 KINASE-RELATED"/>
    <property type="match status" value="1"/>
</dbReference>
<keyword evidence="8" id="KW-1185">Reference proteome</keyword>
<dbReference type="EMBL" id="CALNXI010001363">
    <property type="protein sequence ID" value="CAH3166448.1"/>
    <property type="molecule type" value="Genomic_DNA"/>
</dbReference>
<dbReference type="CDD" id="cd04515">
    <property type="entry name" value="Alpha_kinase"/>
    <property type="match status" value="1"/>
</dbReference>
<dbReference type="Pfam" id="PF02816">
    <property type="entry name" value="Alpha_kinase"/>
    <property type="match status" value="1"/>
</dbReference>
<keyword evidence="5" id="KW-0067">ATP-binding</keyword>
<organism evidence="7 8">
    <name type="scientific">Porites evermanni</name>
    <dbReference type="NCBI Taxonomy" id="104178"/>
    <lineage>
        <taxon>Eukaryota</taxon>
        <taxon>Metazoa</taxon>
        <taxon>Cnidaria</taxon>
        <taxon>Anthozoa</taxon>
        <taxon>Hexacorallia</taxon>
        <taxon>Scleractinia</taxon>
        <taxon>Fungiina</taxon>
        <taxon>Poritidae</taxon>
        <taxon>Porites</taxon>
    </lineage>
</organism>
<dbReference type="PROSITE" id="PS51158">
    <property type="entry name" value="ALPHA_KINASE"/>
    <property type="match status" value="1"/>
</dbReference>
<gene>
    <name evidence="7" type="ORF">PEVE_00005703</name>
</gene>
<sequence length="152" mass="17438">MHMLAKNFADQLAQKIKKDDLLEFGQALQYGKFYFGRDLDKGDHVTVEEYIEGKFVTYINNTGKVCDKSTLSEKAQCLVHFSYEKSNNKLMVLDIQGTGHKLYDPEIASSELVENDEFLFSTGNLSQIAIDCFTPVGNRFTERNLTIFIRKY</sequence>
<evidence type="ECO:0000256" key="4">
    <source>
        <dbReference type="ARBA" id="ARBA00022777"/>
    </source>
</evidence>
<protein>
    <recommendedName>
        <fullName evidence="6">Alpha-type protein kinase domain-containing protein</fullName>
    </recommendedName>
</protein>
<dbReference type="Gene3D" id="3.20.200.10">
    <property type="entry name" value="MHCK/EF2 kinase"/>
    <property type="match status" value="1"/>
</dbReference>
<name>A0ABN8QPC3_9CNID</name>
<evidence type="ECO:0000256" key="3">
    <source>
        <dbReference type="ARBA" id="ARBA00022741"/>
    </source>
</evidence>
<evidence type="ECO:0000256" key="1">
    <source>
        <dbReference type="ARBA" id="ARBA00022527"/>
    </source>
</evidence>
<dbReference type="SUPFAM" id="SSF56112">
    <property type="entry name" value="Protein kinase-like (PK-like)"/>
    <property type="match status" value="1"/>
</dbReference>
<dbReference type="InterPro" id="IPR011009">
    <property type="entry name" value="Kinase-like_dom_sf"/>
</dbReference>